<name>A0A432ZNM2_9GAMM</name>
<dbReference type="Proteomes" id="UP000288279">
    <property type="component" value="Unassembled WGS sequence"/>
</dbReference>
<dbReference type="GO" id="GO:0042597">
    <property type="term" value="C:periplasmic space"/>
    <property type="evidence" value="ECO:0007669"/>
    <property type="project" value="UniProtKB-SubCell"/>
</dbReference>
<dbReference type="AlphaFoldDB" id="A0A432ZNM2"/>
<evidence type="ECO:0000256" key="7">
    <source>
        <dbReference type="RuleBase" id="RU364038"/>
    </source>
</evidence>
<feature type="signal peptide" evidence="7">
    <location>
        <begin position="1"/>
        <end position="24"/>
    </location>
</feature>
<evidence type="ECO:0000256" key="4">
    <source>
        <dbReference type="ARBA" id="ARBA00022764"/>
    </source>
</evidence>
<protein>
    <recommendedName>
        <fullName evidence="7">Thiol:disulfide interchange protein</fullName>
    </recommendedName>
</protein>
<evidence type="ECO:0000256" key="1">
    <source>
        <dbReference type="ARBA" id="ARBA00004418"/>
    </source>
</evidence>
<comment type="similarity">
    <text evidence="2 7">Belongs to the thioredoxin family. DsbC subfamily.</text>
</comment>
<dbReference type="InterPro" id="IPR036249">
    <property type="entry name" value="Thioredoxin-like_sf"/>
</dbReference>
<evidence type="ECO:0000256" key="2">
    <source>
        <dbReference type="ARBA" id="ARBA00009813"/>
    </source>
</evidence>
<reference evidence="10 11" key="1">
    <citation type="journal article" date="2011" name="Front. Microbiol.">
        <title>Genomic signatures of strain selection and enhancement in Bacillus atrophaeus var. globigii, a historical biowarfare simulant.</title>
        <authorList>
            <person name="Gibbons H.S."/>
            <person name="Broomall S.M."/>
            <person name="McNew L.A."/>
            <person name="Daligault H."/>
            <person name="Chapman C."/>
            <person name="Bruce D."/>
            <person name="Karavis M."/>
            <person name="Krepps M."/>
            <person name="McGregor P.A."/>
            <person name="Hong C."/>
            <person name="Park K.H."/>
            <person name="Akmal A."/>
            <person name="Feldman A."/>
            <person name="Lin J.S."/>
            <person name="Chang W.E."/>
            <person name="Higgs B.W."/>
            <person name="Demirev P."/>
            <person name="Lindquist J."/>
            <person name="Liem A."/>
            <person name="Fochler E."/>
            <person name="Read T.D."/>
            <person name="Tapia R."/>
            <person name="Johnson S."/>
            <person name="Bishop-Lilly K.A."/>
            <person name="Detter C."/>
            <person name="Han C."/>
            <person name="Sozhamannan S."/>
            <person name="Rosenzweig C.N."/>
            <person name="Skowronski E.W."/>
        </authorList>
    </citation>
    <scope>NUCLEOTIDE SEQUENCE [LARGE SCALE GENOMIC DNA]</scope>
    <source>
        <strain evidence="10 11">PIT1</strain>
    </source>
</reference>
<keyword evidence="11" id="KW-1185">Reference proteome</keyword>
<feature type="chain" id="PRO_5018820737" description="Thiol:disulfide interchange protein" evidence="7">
    <location>
        <begin position="25"/>
        <end position="240"/>
    </location>
</feature>
<dbReference type="InterPro" id="IPR009094">
    <property type="entry name" value="DiS-bond_isomerase_DsbC/G_N_sf"/>
</dbReference>
<keyword evidence="4 7" id="KW-0574">Periplasm</keyword>
<keyword evidence="3 7" id="KW-0732">Signal</keyword>
<sequence length="240" mass="26227">MKKVVILSCLIGLLACSPQPSSGAEEVDFDARYVEQLGFTVTSVADSPVAGLLEVMTDRGLIYVSADGERLISGRIFDITQGEPVNLSDLALNQMRQQDLATVKDQTIDFNAADERFVVTVFTDPSCGYCRQLHQRVDEYNELGISIRYLAYPRNGMQSSAANQLRSVWCADDPQQALTAAKQDDRLLAASCDDPVAEHYALGRKFGVSGTPAIILPNGQLIPGYAQPQALIQELEKLNQ</sequence>
<dbReference type="InterPro" id="IPR051470">
    <property type="entry name" value="Thiol:disulfide_interchange"/>
</dbReference>
<dbReference type="RefSeq" id="WP_126825475.1">
    <property type="nucleotide sequence ID" value="NZ_PIQG01000001.1"/>
</dbReference>
<dbReference type="NCBIfam" id="NF008129">
    <property type="entry name" value="PRK10877.1"/>
    <property type="match status" value="1"/>
</dbReference>
<dbReference type="Gene3D" id="3.40.30.10">
    <property type="entry name" value="Glutaredoxin"/>
    <property type="match status" value="1"/>
</dbReference>
<gene>
    <name evidence="10" type="ORF">CWI83_02925</name>
</gene>
<evidence type="ECO:0000313" key="11">
    <source>
        <dbReference type="Proteomes" id="UP000288279"/>
    </source>
</evidence>
<dbReference type="CDD" id="cd03020">
    <property type="entry name" value="DsbA_DsbC_DsbG"/>
    <property type="match status" value="1"/>
</dbReference>
<feature type="domain" description="Thioredoxin-like fold" evidence="9">
    <location>
        <begin position="113"/>
        <end position="235"/>
    </location>
</feature>
<dbReference type="GO" id="GO:0016853">
    <property type="term" value="F:isomerase activity"/>
    <property type="evidence" value="ECO:0007669"/>
    <property type="project" value="UniProtKB-KW"/>
</dbReference>
<comment type="caution">
    <text evidence="10">The sequence shown here is derived from an EMBL/GenBank/DDBJ whole genome shotgun (WGS) entry which is preliminary data.</text>
</comment>
<accession>A0A432ZNM2</accession>
<dbReference type="Gene3D" id="3.10.450.70">
    <property type="entry name" value="Disulphide bond isomerase, DsbC/G, N-terminal"/>
    <property type="match status" value="1"/>
</dbReference>
<dbReference type="SUPFAM" id="SSF52833">
    <property type="entry name" value="Thioredoxin-like"/>
    <property type="match status" value="1"/>
</dbReference>
<organism evidence="10 11">
    <name type="scientific">Pseudidiomarina taiwanensis</name>
    <dbReference type="NCBI Taxonomy" id="337250"/>
    <lineage>
        <taxon>Bacteria</taxon>
        <taxon>Pseudomonadati</taxon>
        <taxon>Pseudomonadota</taxon>
        <taxon>Gammaproteobacteria</taxon>
        <taxon>Alteromonadales</taxon>
        <taxon>Idiomarinaceae</taxon>
        <taxon>Pseudidiomarina</taxon>
    </lineage>
</organism>
<evidence type="ECO:0000256" key="6">
    <source>
        <dbReference type="ARBA" id="ARBA00023284"/>
    </source>
</evidence>
<dbReference type="PANTHER" id="PTHR35272:SF3">
    <property type="entry name" value="THIOL:DISULFIDE INTERCHANGE PROTEIN DSBC"/>
    <property type="match status" value="1"/>
</dbReference>
<comment type="subcellular location">
    <subcellularLocation>
        <location evidence="1 7">Periplasm</location>
    </subcellularLocation>
</comment>
<keyword evidence="6 7" id="KW-0676">Redox-active center</keyword>
<evidence type="ECO:0000259" key="9">
    <source>
        <dbReference type="Pfam" id="PF13098"/>
    </source>
</evidence>
<dbReference type="PANTHER" id="PTHR35272">
    <property type="entry name" value="THIOL:DISULFIDE INTERCHANGE PROTEIN DSBC-RELATED"/>
    <property type="match status" value="1"/>
</dbReference>
<evidence type="ECO:0000256" key="3">
    <source>
        <dbReference type="ARBA" id="ARBA00022729"/>
    </source>
</evidence>
<keyword evidence="5" id="KW-1015">Disulfide bond</keyword>
<proteinExistence type="inferred from homology"/>
<dbReference type="InterPro" id="IPR012336">
    <property type="entry name" value="Thioredoxin-like_fold"/>
</dbReference>
<dbReference type="PROSITE" id="PS51257">
    <property type="entry name" value="PROKAR_LIPOPROTEIN"/>
    <property type="match status" value="1"/>
</dbReference>
<dbReference type="EMBL" id="PIQG01000001">
    <property type="protein sequence ID" value="RUO79477.1"/>
    <property type="molecule type" value="Genomic_DNA"/>
</dbReference>
<evidence type="ECO:0000256" key="5">
    <source>
        <dbReference type="ARBA" id="ARBA00023157"/>
    </source>
</evidence>
<dbReference type="SUPFAM" id="SSF54423">
    <property type="entry name" value="DsbC/DsbG N-terminal domain-like"/>
    <property type="match status" value="1"/>
</dbReference>
<dbReference type="Pfam" id="PF13098">
    <property type="entry name" value="Thioredoxin_2"/>
    <property type="match status" value="1"/>
</dbReference>
<feature type="domain" description="Disulphide bond isomerase DsbC/G N-terminal" evidence="8">
    <location>
        <begin position="36"/>
        <end position="87"/>
    </location>
</feature>
<dbReference type="OrthoDB" id="12976at2"/>
<dbReference type="InterPro" id="IPR033954">
    <property type="entry name" value="DiS-bond_Isoase_DsbC/G"/>
</dbReference>
<dbReference type="InterPro" id="IPR018950">
    <property type="entry name" value="DiS-bond_isomerase_DsbC/G_N"/>
</dbReference>
<evidence type="ECO:0000313" key="10">
    <source>
        <dbReference type="EMBL" id="RUO79477.1"/>
    </source>
</evidence>
<keyword evidence="10" id="KW-0413">Isomerase</keyword>
<evidence type="ECO:0000259" key="8">
    <source>
        <dbReference type="Pfam" id="PF10411"/>
    </source>
</evidence>
<dbReference type="Pfam" id="PF10411">
    <property type="entry name" value="DsbC_N"/>
    <property type="match status" value="1"/>
</dbReference>
<comment type="function">
    <text evidence="7">Required for disulfide bond formation in some periplasmic proteins. Acts by transferring its disulfide bond to other proteins and is reduced in the process.</text>
</comment>